<accession>A0ABS5Q915</accession>
<protein>
    <submittedName>
        <fullName evidence="3">Tripartite tricarboxylate transporter substrate binding protein</fullName>
    </submittedName>
</protein>
<dbReference type="RefSeq" id="WP_213668644.1">
    <property type="nucleotide sequence ID" value="NZ_JAHCDA010000001.1"/>
</dbReference>
<dbReference type="PROSITE" id="PS51318">
    <property type="entry name" value="TAT"/>
    <property type="match status" value="1"/>
</dbReference>
<gene>
    <name evidence="3" type="ORF">KHU32_03530</name>
</gene>
<comment type="caution">
    <text evidence="3">The sequence shown here is derived from an EMBL/GenBank/DDBJ whole genome shotgun (WGS) entry which is preliminary data.</text>
</comment>
<reference evidence="3 4" key="1">
    <citation type="submission" date="2021-05" db="EMBL/GenBank/DDBJ databases">
        <title>Roseococcus sp. XZZS9, whole genome shotgun sequencing project.</title>
        <authorList>
            <person name="Zhao G."/>
            <person name="Shen L."/>
        </authorList>
    </citation>
    <scope>NUCLEOTIDE SEQUENCE [LARGE SCALE GENOMIC DNA]</scope>
    <source>
        <strain evidence="3 4">XZZS9</strain>
    </source>
</reference>
<dbReference type="EMBL" id="JAHCDA010000001">
    <property type="protein sequence ID" value="MBS7809994.1"/>
    <property type="molecule type" value="Genomic_DNA"/>
</dbReference>
<dbReference type="Gene3D" id="3.40.190.10">
    <property type="entry name" value="Periplasmic binding protein-like II"/>
    <property type="match status" value="1"/>
</dbReference>
<keyword evidence="4" id="KW-1185">Reference proteome</keyword>
<sequence length="326" mass="33715">MSAIPRRSFLALASGACATPALAQGVWNPARPVTIVVGFPQGGRTDIACRLLLPGLQAALGVPVEIDNRAGEAGNLGTEAVMSAKPDGYTLLLGSVGPMTINPHTVEGMTLDPRELAPVGLAGRSALVLCADPALGLRDLAGLKAYLAGRREPLAYGSPGAGSLAHLAMEMLRQQLGRPAMAHTPSRGSAAALQDLLGGRTKLLFDNASAVMPALRRAKASGLLTTGLARCPALTEIATAQEQGLPDLAFYAWIGLFAPRRTAAPMIVRLNAALNAAVAEAGLRAHLTGRGDEPGGGTPEELARLMTADYDRWGRLARASSIRTDA</sequence>
<dbReference type="InterPro" id="IPR042100">
    <property type="entry name" value="Bug_dom1"/>
</dbReference>
<dbReference type="Gene3D" id="3.40.190.150">
    <property type="entry name" value="Bordetella uptake gene, domain 1"/>
    <property type="match status" value="1"/>
</dbReference>
<name>A0ABS5Q915_9PROT</name>
<dbReference type="PANTHER" id="PTHR42928:SF5">
    <property type="entry name" value="BLR1237 PROTEIN"/>
    <property type="match status" value="1"/>
</dbReference>
<evidence type="ECO:0000313" key="3">
    <source>
        <dbReference type="EMBL" id="MBS7809994.1"/>
    </source>
</evidence>
<dbReference type="Proteomes" id="UP000766336">
    <property type="component" value="Unassembled WGS sequence"/>
</dbReference>
<feature type="signal peptide" evidence="2">
    <location>
        <begin position="1"/>
        <end position="23"/>
    </location>
</feature>
<dbReference type="InterPro" id="IPR006311">
    <property type="entry name" value="TAT_signal"/>
</dbReference>
<evidence type="ECO:0000256" key="2">
    <source>
        <dbReference type="SAM" id="SignalP"/>
    </source>
</evidence>
<proteinExistence type="inferred from homology"/>
<feature type="chain" id="PRO_5047448272" evidence="2">
    <location>
        <begin position="24"/>
        <end position="326"/>
    </location>
</feature>
<dbReference type="PANTHER" id="PTHR42928">
    <property type="entry name" value="TRICARBOXYLATE-BINDING PROTEIN"/>
    <property type="match status" value="1"/>
</dbReference>
<organism evidence="3 4">
    <name type="scientific">Roseococcus pinisoli</name>
    <dbReference type="NCBI Taxonomy" id="2835040"/>
    <lineage>
        <taxon>Bacteria</taxon>
        <taxon>Pseudomonadati</taxon>
        <taxon>Pseudomonadota</taxon>
        <taxon>Alphaproteobacteria</taxon>
        <taxon>Acetobacterales</taxon>
        <taxon>Roseomonadaceae</taxon>
        <taxon>Roseococcus</taxon>
    </lineage>
</organism>
<evidence type="ECO:0000256" key="1">
    <source>
        <dbReference type="ARBA" id="ARBA00006987"/>
    </source>
</evidence>
<dbReference type="InterPro" id="IPR005064">
    <property type="entry name" value="BUG"/>
</dbReference>
<comment type="similarity">
    <text evidence="1">Belongs to the UPF0065 (bug) family.</text>
</comment>
<evidence type="ECO:0000313" key="4">
    <source>
        <dbReference type="Proteomes" id="UP000766336"/>
    </source>
</evidence>
<dbReference type="Pfam" id="PF03401">
    <property type="entry name" value="TctC"/>
    <property type="match status" value="1"/>
</dbReference>
<dbReference type="CDD" id="cd07012">
    <property type="entry name" value="PBP2_Bug_TTT"/>
    <property type="match status" value="1"/>
</dbReference>
<keyword evidence="2" id="KW-0732">Signal</keyword>